<feature type="compositionally biased region" description="Basic and acidic residues" evidence="10">
    <location>
        <begin position="811"/>
        <end position="873"/>
    </location>
</feature>
<dbReference type="PANTHER" id="PTHR11864:SF0">
    <property type="entry name" value="PRP40 PRE-MRNA PROCESSING FACTOR 40 HOMOLOG A (YEAST)"/>
    <property type="match status" value="1"/>
</dbReference>
<dbReference type="eggNOG" id="KOG0152">
    <property type="taxonomic scope" value="Eukaryota"/>
</dbReference>
<comment type="subcellular location">
    <subcellularLocation>
        <location evidence="1">Nucleus</location>
    </subcellularLocation>
</comment>
<feature type="region of interest" description="Disordered" evidence="10">
    <location>
        <begin position="384"/>
        <end position="403"/>
    </location>
</feature>
<feature type="domain" description="WW" evidence="11">
    <location>
        <begin position="178"/>
        <end position="211"/>
    </location>
</feature>
<feature type="domain" description="FF" evidence="12">
    <location>
        <begin position="413"/>
        <end position="467"/>
    </location>
</feature>
<evidence type="ECO:0000256" key="7">
    <source>
        <dbReference type="ARBA" id="ARBA00061317"/>
    </source>
</evidence>
<dbReference type="PROSITE" id="PS50020">
    <property type="entry name" value="WW_DOMAIN_2"/>
    <property type="match status" value="1"/>
</dbReference>
<evidence type="ECO:0000256" key="10">
    <source>
        <dbReference type="SAM" id="MobiDB-lite"/>
    </source>
</evidence>
<dbReference type="STRING" id="4155.A0A022RJL6"/>
<evidence type="ECO:0000256" key="5">
    <source>
        <dbReference type="ARBA" id="ARBA00023242"/>
    </source>
</evidence>
<evidence type="ECO:0000313" key="14">
    <source>
        <dbReference type="Proteomes" id="UP000030748"/>
    </source>
</evidence>
<dbReference type="AlphaFoldDB" id="A0A022RJL6"/>
<reference evidence="13 14" key="1">
    <citation type="journal article" date="2013" name="Proc. Natl. Acad. Sci. U.S.A.">
        <title>Fine-scale variation in meiotic recombination in Mimulus inferred from population shotgun sequencing.</title>
        <authorList>
            <person name="Hellsten U."/>
            <person name="Wright K.M."/>
            <person name="Jenkins J."/>
            <person name="Shu S."/>
            <person name="Yuan Y."/>
            <person name="Wessler S.R."/>
            <person name="Schmutz J."/>
            <person name="Willis J.H."/>
            <person name="Rokhsar D.S."/>
        </authorList>
    </citation>
    <scope>NUCLEOTIDE SEQUENCE [LARGE SCALE GENOMIC DNA]</scope>
    <source>
        <strain evidence="14">cv. DUN x IM62</strain>
    </source>
</reference>
<sequence length="923" mass="106161">MANNPQSTGMQVINPATNTFKSFFLLQFRPLAPPPPPPSFIPMGPQQFQPIGHSIQYPQAPPPLQPPPLQRHVLPQGTPNSFMPAFAGPGIPHISFSSGGQTQNNVVSTAQHLPMSQTDAPPNFSAPWFSSGTHNTQSGLPMQPALGVFSQNINPVTPLQQNSEQNTTGKNTLLDLAEPASSYWREHTSRGGKKYYYNKKTRVSTWDKPFELMTPIEVGHSLYLAYDFFLLYMFYFNNATKTSKWAIPDEVQLARDRVNANPSEGTSTDVVNSYAVSSTPEVNNLSSLVQENVIVPSPVSVTPAVEPDLPEASGASSTHEFANLKSDSTGLQSPLEITTTPMRISDASPHEAAVVKISTENVDVIMWLIFYFFALSDGDLAEDNRSAEVSGSGDSNLPEEQKLDDGPLVYETKEEAKNAFKALLEASNVGSDWSWDQAMRLIIKDRRYGALRTLGERKQTFNECVGQKKKQEAEERRARQKKAKEDFKTMLQECKDLTYTTRWSKAISMFEKDERFQAIDRVKDREDLFDDHLEELKQKERAKALEEKKLHKAEYLEFLKSCDFVRASSQWRRVQDRLEDDERCLRLEKIDRLEIFQEYIRDLEKEEEELRKLRMEEQRKAERKNRDEFRKLMEEHVATGALTANTHWREYCMKVKDAPAYLAVCSNTTGSTAKDLFQDVVDDLEKQYSEDREHIEAAMKAEKIFLSSSWTIEDFKGALSKELKSKSVSDINLKLVFDDLIKTEKEKEEKEAKKLKRLTEDVYKFLFVSKDISPSSKWEDFKSLVEKRFTAEESFFLEIFNKVINELKEKAKEKERRRKEQNAKDKERRDKEMRKDRRNRDRGPESRKGKERRKSDDTESDRSGSHGLEENRRSKDRRNKHQKRSFDTSSLDDDEKDRARSRRRSVESKRSKQVCNIMSTIFV</sequence>
<dbReference type="FunFam" id="1.10.10.440:FF:000013">
    <property type="entry name" value="pre-mRNA-processing protein 40A isoform X1"/>
    <property type="match status" value="1"/>
</dbReference>
<evidence type="ECO:0000259" key="11">
    <source>
        <dbReference type="PROSITE" id="PS50020"/>
    </source>
</evidence>
<dbReference type="Proteomes" id="UP000030748">
    <property type="component" value="Unassembled WGS sequence"/>
</dbReference>
<keyword evidence="5" id="KW-0539">Nucleus</keyword>
<accession>A0A022RJL6</accession>
<feature type="domain" description="FF" evidence="12">
    <location>
        <begin position="548"/>
        <end position="602"/>
    </location>
</feature>
<feature type="compositionally biased region" description="Basic residues" evidence="10">
    <location>
        <begin position="874"/>
        <end position="883"/>
    </location>
</feature>
<dbReference type="PROSITE" id="PS01159">
    <property type="entry name" value="WW_DOMAIN_1"/>
    <property type="match status" value="1"/>
</dbReference>
<comment type="subunit">
    <text evidence="8">Interacts (via the WW domains) with the phosphorylated C-terminal domain of NRPB1 (via CTD domain).</text>
</comment>
<evidence type="ECO:0000256" key="8">
    <source>
        <dbReference type="ARBA" id="ARBA00064817"/>
    </source>
</evidence>
<dbReference type="CDD" id="cd00201">
    <property type="entry name" value="WW"/>
    <property type="match status" value="1"/>
</dbReference>
<feature type="compositionally biased region" description="Polar residues" evidence="10">
    <location>
        <begin position="913"/>
        <end position="923"/>
    </location>
</feature>
<dbReference type="SMART" id="SM00456">
    <property type="entry name" value="WW"/>
    <property type="match status" value="1"/>
</dbReference>
<keyword evidence="2" id="KW-0507">mRNA processing</keyword>
<dbReference type="Pfam" id="PF25432">
    <property type="entry name" value="FF_PRPF40A"/>
    <property type="match status" value="1"/>
</dbReference>
<evidence type="ECO:0000256" key="4">
    <source>
        <dbReference type="ARBA" id="ARBA00023187"/>
    </source>
</evidence>
<feature type="region of interest" description="Disordered" evidence="10">
    <location>
        <begin position="811"/>
        <end position="923"/>
    </location>
</feature>
<evidence type="ECO:0000313" key="13">
    <source>
        <dbReference type="EMBL" id="EYU39080.1"/>
    </source>
</evidence>
<dbReference type="Pfam" id="PF00397">
    <property type="entry name" value="WW"/>
    <property type="match status" value="1"/>
</dbReference>
<evidence type="ECO:0000256" key="9">
    <source>
        <dbReference type="SAM" id="Coils"/>
    </source>
</evidence>
<dbReference type="GO" id="GO:0003723">
    <property type="term" value="F:RNA binding"/>
    <property type="evidence" value="ECO:0000318"/>
    <property type="project" value="GO_Central"/>
</dbReference>
<dbReference type="FunFam" id="1.10.10.440:FF:000024">
    <property type="entry name" value="Pre-mRNA-processing protein 40A"/>
    <property type="match status" value="1"/>
</dbReference>
<dbReference type="InterPro" id="IPR002713">
    <property type="entry name" value="FF_domain"/>
</dbReference>
<name>A0A022RJL6_ERYGU</name>
<evidence type="ECO:0000256" key="6">
    <source>
        <dbReference type="ARBA" id="ARBA00056384"/>
    </source>
</evidence>
<keyword evidence="9" id="KW-0175">Coiled coil</keyword>
<comment type="function">
    <text evidence="6">Binds the phosphorylated C-terminal domain (CTD) of the largest subunit of RNA polymerase II and functions as a scaffold for RNA processing machineries. May be involved in pre-mRNA splicing.</text>
</comment>
<dbReference type="InterPro" id="IPR036517">
    <property type="entry name" value="FF_domain_sf"/>
</dbReference>
<evidence type="ECO:0000256" key="1">
    <source>
        <dbReference type="ARBA" id="ARBA00004123"/>
    </source>
</evidence>
<dbReference type="Gene3D" id="1.10.10.440">
    <property type="entry name" value="FF domain"/>
    <property type="match status" value="4"/>
</dbReference>
<dbReference type="InterPro" id="IPR001202">
    <property type="entry name" value="WW_dom"/>
</dbReference>
<dbReference type="PANTHER" id="PTHR11864">
    <property type="entry name" value="PRE-MRNA-PROCESSING PROTEIN PRP40"/>
    <property type="match status" value="1"/>
</dbReference>
<evidence type="ECO:0000256" key="2">
    <source>
        <dbReference type="ARBA" id="ARBA00022664"/>
    </source>
</evidence>
<dbReference type="InterPro" id="IPR039726">
    <property type="entry name" value="Prp40-like"/>
</dbReference>
<dbReference type="GO" id="GO:0000398">
    <property type="term" value="P:mRNA splicing, via spliceosome"/>
    <property type="evidence" value="ECO:0000318"/>
    <property type="project" value="GO_Central"/>
</dbReference>
<dbReference type="Pfam" id="PF01846">
    <property type="entry name" value="FF"/>
    <property type="match status" value="4"/>
</dbReference>
<dbReference type="GO" id="GO:0045292">
    <property type="term" value="P:mRNA cis splicing, via spliceosome"/>
    <property type="evidence" value="ECO:0007669"/>
    <property type="project" value="InterPro"/>
</dbReference>
<evidence type="ECO:0000259" key="12">
    <source>
        <dbReference type="PROSITE" id="PS51676"/>
    </source>
</evidence>
<dbReference type="InterPro" id="IPR036020">
    <property type="entry name" value="WW_dom_sf"/>
</dbReference>
<dbReference type="GO" id="GO:0005685">
    <property type="term" value="C:U1 snRNP"/>
    <property type="evidence" value="ECO:0000318"/>
    <property type="project" value="GO_Central"/>
</dbReference>
<feature type="coiled-coil region" evidence="9">
    <location>
        <begin position="593"/>
        <end position="627"/>
    </location>
</feature>
<dbReference type="EMBL" id="KI630456">
    <property type="protein sequence ID" value="EYU39080.1"/>
    <property type="molecule type" value="Genomic_DNA"/>
</dbReference>
<dbReference type="Gene3D" id="2.20.70.10">
    <property type="match status" value="1"/>
</dbReference>
<protein>
    <recommendedName>
        <fullName evidence="15">WW domain-containing protein</fullName>
    </recommendedName>
</protein>
<gene>
    <name evidence="13" type="ORF">MIMGU_mgv1a000980mg</name>
</gene>
<organism evidence="13 14">
    <name type="scientific">Erythranthe guttata</name>
    <name type="common">Yellow monkey flower</name>
    <name type="synonym">Mimulus guttatus</name>
    <dbReference type="NCBI Taxonomy" id="4155"/>
    <lineage>
        <taxon>Eukaryota</taxon>
        <taxon>Viridiplantae</taxon>
        <taxon>Streptophyta</taxon>
        <taxon>Embryophyta</taxon>
        <taxon>Tracheophyta</taxon>
        <taxon>Spermatophyta</taxon>
        <taxon>Magnoliopsida</taxon>
        <taxon>eudicotyledons</taxon>
        <taxon>Gunneridae</taxon>
        <taxon>Pentapetalae</taxon>
        <taxon>asterids</taxon>
        <taxon>lamiids</taxon>
        <taxon>Lamiales</taxon>
        <taxon>Phrymaceae</taxon>
        <taxon>Erythranthe</taxon>
    </lineage>
</organism>
<dbReference type="SUPFAM" id="SSF81698">
    <property type="entry name" value="FF domain"/>
    <property type="match status" value="4"/>
</dbReference>
<proteinExistence type="inferred from homology"/>
<keyword evidence="4" id="KW-0508">mRNA splicing</keyword>
<dbReference type="SUPFAM" id="SSF51045">
    <property type="entry name" value="WW domain"/>
    <property type="match status" value="1"/>
</dbReference>
<comment type="similarity">
    <text evidence="7">Belongs to the PRPF40 family.</text>
</comment>
<keyword evidence="14" id="KW-1185">Reference proteome</keyword>
<feature type="coiled-coil region" evidence="9">
    <location>
        <begin position="519"/>
        <end position="549"/>
    </location>
</feature>
<dbReference type="SMART" id="SM00441">
    <property type="entry name" value="FF"/>
    <property type="match status" value="4"/>
</dbReference>
<dbReference type="GO" id="GO:0070063">
    <property type="term" value="F:RNA polymerase binding"/>
    <property type="evidence" value="ECO:0007669"/>
    <property type="project" value="UniProtKB-ARBA"/>
</dbReference>
<dbReference type="GO" id="GO:0071004">
    <property type="term" value="C:U2-type prespliceosome"/>
    <property type="evidence" value="ECO:0000318"/>
    <property type="project" value="GO_Central"/>
</dbReference>
<evidence type="ECO:0000256" key="3">
    <source>
        <dbReference type="ARBA" id="ARBA00022737"/>
    </source>
</evidence>
<dbReference type="PROSITE" id="PS51676">
    <property type="entry name" value="FF"/>
    <property type="match status" value="4"/>
</dbReference>
<feature type="domain" description="FF" evidence="12">
    <location>
        <begin position="480"/>
        <end position="535"/>
    </location>
</feature>
<evidence type="ECO:0008006" key="15">
    <source>
        <dbReference type="Google" id="ProtNLM"/>
    </source>
</evidence>
<feature type="domain" description="FF" evidence="12">
    <location>
        <begin position="620"/>
        <end position="683"/>
    </location>
</feature>
<keyword evidence="3" id="KW-0677">Repeat</keyword>